<dbReference type="RefSeq" id="XP_040729974.1">
    <property type="nucleotide sequence ID" value="XM_040873508.1"/>
</dbReference>
<dbReference type="Pfam" id="PF07859">
    <property type="entry name" value="Abhydrolase_3"/>
    <property type="match status" value="1"/>
</dbReference>
<dbReference type="PANTHER" id="PTHR48081">
    <property type="entry name" value="AB HYDROLASE SUPERFAMILY PROTEIN C4A8.06C"/>
    <property type="match status" value="1"/>
</dbReference>
<reference evidence="5 6" key="1">
    <citation type="journal article" date="2017" name="Biotechnol. Biofuels">
        <title>Differential beta-glucosidase expression as a function of carbon source availability in Talaromyces amestolkiae: a genomic and proteomic approach.</title>
        <authorList>
            <person name="de Eugenio L.I."/>
            <person name="Mendez-Liter J.A."/>
            <person name="Nieto-Dominguez M."/>
            <person name="Alonso L."/>
            <person name="Gil-Munoz J."/>
            <person name="Barriuso J."/>
            <person name="Prieto A."/>
            <person name="Martinez M.J."/>
        </authorList>
    </citation>
    <scope>NUCLEOTIDE SEQUENCE [LARGE SCALE GENOMIC DNA]</scope>
    <source>
        <strain evidence="5 6">CIB</strain>
    </source>
</reference>
<keyword evidence="6" id="KW-1185">Reference proteome</keyword>
<keyword evidence="1" id="KW-0378">Hydrolase</keyword>
<dbReference type="Gene3D" id="1.10.30.10">
    <property type="entry name" value="High mobility group box domain"/>
    <property type="match status" value="2"/>
</dbReference>
<evidence type="ECO:0000259" key="4">
    <source>
        <dbReference type="PROSITE" id="PS50118"/>
    </source>
</evidence>
<dbReference type="Pfam" id="PF00505">
    <property type="entry name" value="HMG_box"/>
    <property type="match status" value="1"/>
</dbReference>
<dbReference type="PANTHER" id="PTHR48081:SF18">
    <property type="entry name" value="ALPHA_BETA HYDROLASE FOLD-3 DOMAIN-CONTAINING PROTEIN"/>
    <property type="match status" value="1"/>
</dbReference>
<dbReference type="GO" id="GO:0016787">
    <property type="term" value="F:hydrolase activity"/>
    <property type="evidence" value="ECO:0007669"/>
    <property type="project" value="UniProtKB-KW"/>
</dbReference>
<dbReference type="InterPro" id="IPR013094">
    <property type="entry name" value="AB_hydrolase_3"/>
</dbReference>
<evidence type="ECO:0000256" key="2">
    <source>
        <dbReference type="PROSITE-ProRule" id="PRU00267"/>
    </source>
</evidence>
<name>A0A364KPH4_TALAM</name>
<gene>
    <name evidence="5" type="ORF">BHQ10_001469</name>
</gene>
<dbReference type="Gene3D" id="3.40.50.1820">
    <property type="entry name" value="alpha/beta hydrolase"/>
    <property type="match status" value="1"/>
</dbReference>
<keyword evidence="2" id="KW-0539">Nucleus</keyword>
<accession>A0A364KPH4</accession>
<keyword evidence="2" id="KW-0238">DNA-binding</keyword>
<evidence type="ECO:0000313" key="6">
    <source>
        <dbReference type="Proteomes" id="UP000249363"/>
    </source>
</evidence>
<organism evidence="5 6">
    <name type="scientific">Talaromyces amestolkiae</name>
    <dbReference type="NCBI Taxonomy" id="1196081"/>
    <lineage>
        <taxon>Eukaryota</taxon>
        <taxon>Fungi</taxon>
        <taxon>Dikarya</taxon>
        <taxon>Ascomycota</taxon>
        <taxon>Pezizomycotina</taxon>
        <taxon>Eurotiomycetes</taxon>
        <taxon>Eurotiomycetidae</taxon>
        <taxon>Eurotiales</taxon>
        <taxon>Trichocomaceae</taxon>
        <taxon>Talaromyces</taxon>
        <taxon>Talaromyces sect. Talaromyces</taxon>
    </lineage>
</organism>
<dbReference type="STRING" id="1196081.A0A364KPH4"/>
<feature type="domain" description="HMG box" evidence="4">
    <location>
        <begin position="261"/>
        <end position="327"/>
    </location>
</feature>
<evidence type="ECO:0000256" key="1">
    <source>
        <dbReference type="ARBA" id="ARBA00022801"/>
    </source>
</evidence>
<dbReference type="EMBL" id="MIKG01000002">
    <property type="protein sequence ID" value="RAO65457.1"/>
    <property type="molecule type" value="Genomic_DNA"/>
</dbReference>
<evidence type="ECO:0000256" key="3">
    <source>
        <dbReference type="SAM" id="MobiDB-lite"/>
    </source>
</evidence>
<dbReference type="SMART" id="SM00398">
    <property type="entry name" value="HMG"/>
    <property type="match status" value="2"/>
</dbReference>
<dbReference type="GO" id="GO:0005634">
    <property type="term" value="C:nucleus"/>
    <property type="evidence" value="ECO:0007669"/>
    <property type="project" value="UniProtKB-UniRule"/>
</dbReference>
<dbReference type="PROSITE" id="PS50118">
    <property type="entry name" value="HMG_BOX_2"/>
    <property type="match status" value="1"/>
</dbReference>
<dbReference type="InterPro" id="IPR029058">
    <property type="entry name" value="AB_hydrolase_fold"/>
</dbReference>
<feature type="DNA-binding region" description="HMG box" evidence="2">
    <location>
        <begin position="261"/>
        <end position="327"/>
    </location>
</feature>
<dbReference type="GeneID" id="63790686"/>
<dbReference type="OrthoDB" id="1919336at2759"/>
<dbReference type="AlphaFoldDB" id="A0A364KPH4"/>
<evidence type="ECO:0000313" key="5">
    <source>
        <dbReference type="EMBL" id="RAO65457.1"/>
    </source>
</evidence>
<dbReference type="InterPro" id="IPR009071">
    <property type="entry name" value="HMG_box_dom"/>
</dbReference>
<dbReference type="GO" id="GO:0003677">
    <property type="term" value="F:DNA binding"/>
    <property type="evidence" value="ECO:0007669"/>
    <property type="project" value="UniProtKB-UniRule"/>
</dbReference>
<proteinExistence type="predicted"/>
<feature type="compositionally biased region" description="Basic and acidic residues" evidence="3">
    <location>
        <begin position="119"/>
        <end position="131"/>
    </location>
</feature>
<protein>
    <recommendedName>
        <fullName evidence="4">HMG box domain-containing protein</fullName>
    </recommendedName>
</protein>
<feature type="compositionally biased region" description="Basic residues" evidence="3">
    <location>
        <begin position="98"/>
        <end position="118"/>
    </location>
</feature>
<dbReference type="SUPFAM" id="SSF47095">
    <property type="entry name" value="HMG-box"/>
    <property type="match status" value="2"/>
</dbReference>
<sequence length="679" mass="76881">MQLIFAARRGRRVLHQVNLRQTASLSTRVPIAVSHVQRVFRVADIRPAVQSVPSTLKQLGAALPKNQYSTTTTTTTTSADPSKPKRRGRPPKDENAKPKTKKKAPKKRKPKKKVKKVLKLSEDALEKRRKQRLEQKVKDTIKTLIAESLKKEEPKLRSPIAWNLFVSEKLKGVEREAKGQALRDIGAQYRELPESQRETLTQEATKLTKENEIKMREWVHSYSPLRIKQANAARRFLPKYMAKHEKAPIIKLSAIHDDRQVKRPVSAFLWFFKERVATGEYRGLPVTEISERVKAEWLNTSDSEKQLYLNKAEEDRQRYITEYRDTYGEDPIFVQKDGIARLLIWITRLLPLHKSAQWPLKRIIGVAYLKSRSLPLRLQNYQNETTGETIVRYCGKHSLPHIGTTLQCEGNTPSFTLHEIEGNAIYEHFSAGHSGPVLFYFHGGGYVRPINGKGQLPFVFDCARTANASKIWILEYTLAPDLLYPGQLVQAATALRYLVNERLVSPDHIILGGDSAGGHLALSLLAHFKSPKLGVPSVNDALRTPVRAVYLLSPWVTLKCSTESFRQHSNKDMITPTRVQGFISAWKPVIDDKWAELLHAGTPDLWSNLPAKRILVTAGTFEAFRDDIVAITRTLQANNMDVSLSLGENEIHVQSAVDLAVGLPLSRTGLDVLQWLKNM</sequence>
<dbReference type="SUPFAM" id="SSF53474">
    <property type="entry name" value="alpha/beta-Hydrolases"/>
    <property type="match status" value="1"/>
</dbReference>
<dbReference type="InterPro" id="IPR036910">
    <property type="entry name" value="HMG_box_dom_sf"/>
</dbReference>
<feature type="region of interest" description="Disordered" evidence="3">
    <location>
        <begin position="63"/>
        <end position="131"/>
    </location>
</feature>
<dbReference type="InterPro" id="IPR050300">
    <property type="entry name" value="GDXG_lipolytic_enzyme"/>
</dbReference>
<comment type="caution">
    <text evidence="5">The sequence shown here is derived from an EMBL/GenBank/DDBJ whole genome shotgun (WGS) entry which is preliminary data.</text>
</comment>
<dbReference type="Proteomes" id="UP000249363">
    <property type="component" value="Unassembled WGS sequence"/>
</dbReference>